<sequence>MVGRAQSSTKKARKKREDVEWWMARVVRKYCVQQTWELGCGERRAGARAICTQVKEEYNQKFKKKIKNQTLQPLHNTMLAQYRSRASKSKSAESRGWLLVEEVEVVLKYLLECACRGFPLDHQRLKEVVDAICCARLEDAFPKGGVGKKWTQRFLERYSSRLKTHRPREREDKRGQAVNPVTNKLWFELLGATLRGEKDFEFYLPLVEETDGNGPEDSDSDSDIEDTDGDEGETTSAGAAGPSPEDDEEMPGLAGNSDDEEDEEDGDEEMPRDDAQPERSGSSTPAPPTPILPENIYGADESGFMATGSTAKHVIGPSKQNTQHKRTDGDRENITVVNCIDAIGGTNVPVVIFKGWVQEDPLECSYVRTKSVSRGD</sequence>
<dbReference type="Proteomes" id="UP000815677">
    <property type="component" value="Unassembled WGS sequence"/>
</dbReference>
<proteinExistence type="predicted"/>
<feature type="compositionally biased region" description="Acidic residues" evidence="1">
    <location>
        <begin position="257"/>
        <end position="271"/>
    </location>
</feature>
<organism evidence="2 3">
    <name type="scientific">Mycena chlorophos</name>
    <name type="common">Agaric fungus</name>
    <name type="synonym">Agaricus chlorophos</name>
    <dbReference type="NCBI Taxonomy" id="658473"/>
    <lineage>
        <taxon>Eukaryota</taxon>
        <taxon>Fungi</taxon>
        <taxon>Dikarya</taxon>
        <taxon>Basidiomycota</taxon>
        <taxon>Agaricomycotina</taxon>
        <taxon>Agaricomycetes</taxon>
        <taxon>Agaricomycetidae</taxon>
        <taxon>Agaricales</taxon>
        <taxon>Marasmiineae</taxon>
        <taxon>Mycenaceae</taxon>
        <taxon>Mycena</taxon>
    </lineage>
</organism>
<name>A0ABQ0LUG1_MYCCL</name>
<keyword evidence="3" id="KW-1185">Reference proteome</keyword>
<gene>
    <name evidence="2" type="ORF">MCHLO_11536</name>
</gene>
<evidence type="ECO:0000256" key="1">
    <source>
        <dbReference type="SAM" id="MobiDB-lite"/>
    </source>
</evidence>
<dbReference type="EMBL" id="DF848742">
    <property type="protein sequence ID" value="GAT54700.1"/>
    <property type="molecule type" value="Genomic_DNA"/>
</dbReference>
<evidence type="ECO:0000313" key="3">
    <source>
        <dbReference type="Proteomes" id="UP000815677"/>
    </source>
</evidence>
<evidence type="ECO:0008006" key="4">
    <source>
        <dbReference type="Google" id="ProtNLM"/>
    </source>
</evidence>
<feature type="region of interest" description="Disordered" evidence="1">
    <location>
        <begin position="208"/>
        <end position="301"/>
    </location>
</feature>
<accession>A0ABQ0LUG1</accession>
<protein>
    <recommendedName>
        <fullName evidence="4">HTH CENPB-type domain-containing protein</fullName>
    </recommendedName>
</protein>
<evidence type="ECO:0000313" key="2">
    <source>
        <dbReference type="EMBL" id="GAT54700.1"/>
    </source>
</evidence>
<reference evidence="2" key="1">
    <citation type="submission" date="2014-09" db="EMBL/GenBank/DDBJ databases">
        <title>Genome sequence of the luminous mushroom Mycena chlorophos for searching fungal bioluminescence genes.</title>
        <authorList>
            <person name="Tanaka Y."/>
            <person name="Kasuga D."/>
            <person name="Oba Y."/>
            <person name="Hase S."/>
            <person name="Sato K."/>
            <person name="Oba Y."/>
            <person name="Sakakibara Y."/>
        </authorList>
    </citation>
    <scope>NUCLEOTIDE SEQUENCE</scope>
</reference>
<feature type="compositionally biased region" description="Acidic residues" evidence="1">
    <location>
        <begin position="208"/>
        <end position="233"/>
    </location>
</feature>